<dbReference type="FunFam" id="1.10.10.60:FF:000053">
    <property type="entry name" value="H6 family homeobox 2"/>
    <property type="match status" value="1"/>
</dbReference>
<evidence type="ECO:0000313" key="12">
    <source>
        <dbReference type="Proteomes" id="UP000471633"/>
    </source>
</evidence>
<reference evidence="11" key="2">
    <citation type="journal article" date="2019" name="Gigascience">
        <title>High-quality Schistosoma haematobium genome achieved by single-molecule and long-range sequencing.</title>
        <authorList>
            <person name="Stroehlein A.J."/>
            <person name="Korhonen P.K."/>
            <person name="Chong T.M."/>
            <person name="Lim Y.L."/>
            <person name="Chan K.G."/>
            <person name="Webster B."/>
            <person name="Rollinson D."/>
            <person name="Brindley P.J."/>
            <person name="Gasser R.B."/>
            <person name="Young N.D."/>
        </authorList>
    </citation>
    <scope>NUCLEOTIDE SEQUENCE</scope>
</reference>
<evidence type="ECO:0000256" key="6">
    <source>
        <dbReference type="ARBA" id="ARBA00023163"/>
    </source>
</evidence>
<dbReference type="PROSITE" id="PS00027">
    <property type="entry name" value="HOMEOBOX_1"/>
    <property type="match status" value="1"/>
</dbReference>
<dbReference type="InterPro" id="IPR051300">
    <property type="entry name" value="HMX_Homeobox_TF"/>
</dbReference>
<dbReference type="InterPro" id="IPR020479">
    <property type="entry name" value="HD_metazoa"/>
</dbReference>
<gene>
    <name evidence="11" type="primary">HMX3</name>
    <name evidence="11" type="ORF">MS3_00005237</name>
</gene>
<keyword evidence="3" id="KW-0805">Transcription regulation</keyword>
<dbReference type="Gene3D" id="1.10.10.60">
    <property type="entry name" value="Homeodomain-like"/>
    <property type="match status" value="1"/>
</dbReference>
<feature type="DNA-binding region" description="Homeobox" evidence="9">
    <location>
        <begin position="547"/>
        <end position="606"/>
    </location>
</feature>
<proteinExistence type="inferred from homology"/>
<evidence type="ECO:0000256" key="2">
    <source>
        <dbReference type="ARBA" id="ARBA00022473"/>
    </source>
</evidence>
<dbReference type="InterPro" id="IPR001356">
    <property type="entry name" value="HD"/>
</dbReference>
<keyword evidence="7 9" id="KW-0539">Nucleus</keyword>
<dbReference type="GO" id="GO:0005634">
    <property type="term" value="C:nucleus"/>
    <property type="evidence" value="ECO:0007669"/>
    <property type="project" value="UniProtKB-SubCell"/>
</dbReference>
<dbReference type="AlphaFoldDB" id="A0A6A5DA40"/>
<reference evidence="11" key="3">
    <citation type="submission" date="2021-06" db="EMBL/GenBank/DDBJ databases">
        <title>Chromosome-level genome assembly for S. haematobium.</title>
        <authorList>
            <person name="Stroehlein A.J."/>
        </authorList>
    </citation>
    <scope>NUCLEOTIDE SEQUENCE</scope>
</reference>
<dbReference type="OrthoDB" id="6159439at2759"/>
<dbReference type="Pfam" id="PF00046">
    <property type="entry name" value="Homeodomain"/>
    <property type="match status" value="1"/>
</dbReference>
<evidence type="ECO:0000256" key="7">
    <source>
        <dbReference type="ARBA" id="ARBA00023242"/>
    </source>
</evidence>
<dbReference type="PRINTS" id="PR00024">
    <property type="entry name" value="HOMEOBOX"/>
</dbReference>
<keyword evidence="2" id="KW-0217">Developmental protein</keyword>
<comment type="caution">
    <text evidence="11">The sequence shown here is derived from an EMBL/GenBank/DDBJ whole genome shotgun (WGS) entry which is preliminary data.</text>
</comment>
<dbReference type="CDD" id="cd00086">
    <property type="entry name" value="homeodomain"/>
    <property type="match status" value="1"/>
</dbReference>
<dbReference type="CTD" id="340784"/>
<dbReference type="PANTHER" id="PTHR46110:SF3">
    <property type="entry name" value="HOMEOBOX PROTEIN HMX"/>
    <property type="match status" value="1"/>
</dbReference>
<dbReference type="RefSeq" id="XP_035585730.1">
    <property type="nucleotide sequence ID" value="XM_035731615.2"/>
</dbReference>
<dbReference type="GO" id="GO:0000977">
    <property type="term" value="F:RNA polymerase II transcription regulatory region sequence-specific DNA binding"/>
    <property type="evidence" value="ECO:0007669"/>
    <property type="project" value="TreeGrafter"/>
</dbReference>
<dbReference type="GeneID" id="24588898"/>
<dbReference type="EMBL" id="AMPZ03000003">
    <property type="protein sequence ID" value="KAH9587534.1"/>
    <property type="molecule type" value="Genomic_DNA"/>
</dbReference>
<evidence type="ECO:0000256" key="4">
    <source>
        <dbReference type="ARBA" id="ARBA00023125"/>
    </source>
</evidence>
<protein>
    <submittedName>
        <fullName evidence="11">Homeobox protein hmx3</fullName>
    </submittedName>
</protein>
<evidence type="ECO:0000256" key="8">
    <source>
        <dbReference type="ARBA" id="ARBA00038165"/>
    </source>
</evidence>
<reference evidence="11" key="4">
    <citation type="journal article" date="2022" name="PLoS Pathog.">
        <title>Chromosome-level genome of Schistosoma haematobium underpins genome-wide explorations of molecular variation.</title>
        <authorList>
            <person name="Stroehlein A.J."/>
            <person name="Korhonen P.K."/>
            <person name="Lee V.V."/>
            <person name="Ralph S.A."/>
            <person name="Mentink-Kane M."/>
            <person name="You H."/>
            <person name="McManus D.P."/>
            <person name="Tchuente L.T."/>
            <person name="Stothard J.R."/>
            <person name="Kaur P."/>
            <person name="Dudchenko O."/>
            <person name="Aiden E.L."/>
            <person name="Yang B."/>
            <person name="Yang H."/>
            <person name="Emery A.M."/>
            <person name="Webster B.L."/>
            <person name="Brindley P.J."/>
            <person name="Rollinson D."/>
            <person name="Chang B.C.H."/>
            <person name="Gasser R.B."/>
            <person name="Young N.D."/>
        </authorList>
    </citation>
    <scope>NUCLEOTIDE SEQUENCE</scope>
</reference>
<keyword evidence="5 9" id="KW-0371">Homeobox</keyword>
<evidence type="ECO:0000256" key="10">
    <source>
        <dbReference type="RuleBase" id="RU000682"/>
    </source>
</evidence>
<dbReference type="PANTHER" id="PTHR46110">
    <property type="entry name" value="HOMEOBOX PROTEIN HMX"/>
    <property type="match status" value="1"/>
</dbReference>
<dbReference type="SMART" id="SM00389">
    <property type="entry name" value="HOX"/>
    <property type="match status" value="1"/>
</dbReference>
<evidence type="ECO:0000256" key="3">
    <source>
        <dbReference type="ARBA" id="ARBA00023015"/>
    </source>
</evidence>
<organism evidence="11 12">
    <name type="scientific">Schistosoma haematobium</name>
    <name type="common">Blood fluke</name>
    <dbReference type="NCBI Taxonomy" id="6185"/>
    <lineage>
        <taxon>Eukaryota</taxon>
        <taxon>Metazoa</taxon>
        <taxon>Spiralia</taxon>
        <taxon>Lophotrochozoa</taxon>
        <taxon>Platyhelminthes</taxon>
        <taxon>Trematoda</taxon>
        <taxon>Digenea</taxon>
        <taxon>Strigeidida</taxon>
        <taxon>Schistosomatoidea</taxon>
        <taxon>Schistosomatidae</taxon>
        <taxon>Schistosoma</taxon>
    </lineage>
</organism>
<reference evidence="11" key="1">
    <citation type="journal article" date="2012" name="Nat. Genet.">
        <title>Whole-genome sequence of Schistosoma haematobium.</title>
        <authorList>
            <person name="Young N.D."/>
            <person name="Jex A.R."/>
            <person name="Li B."/>
            <person name="Liu S."/>
            <person name="Yang L."/>
            <person name="Xiong Z."/>
            <person name="Li Y."/>
            <person name="Cantacessi C."/>
            <person name="Hall R.S."/>
            <person name="Xu X."/>
            <person name="Chen F."/>
            <person name="Wu X."/>
            <person name="Zerlotini A."/>
            <person name="Oliveira G."/>
            <person name="Hofmann A."/>
            <person name="Zhang G."/>
            <person name="Fang X."/>
            <person name="Kang Y."/>
            <person name="Campbell B.E."/>
            <person name="Loukas A."/>
            <person name="Ranganathan S."/>
            <person name="Rollinson D."/>
            <person name="Rinaldi G."/>
            <person name="Brindley P.J."/>
            <person name="Yang H."/>
            <person name="Wang J."/>
            <person name="Wang J."/>
            <person name="Gasser R.B."/>
        </authorList>
    </citation>
    <scope>NUCLEOTIDE SEQUENCE</scope>
</reference>
<evidence type="ECO:0000256" key="5">
    <source>
        <dbReference type="ARBA" id="ARBA00023155"/>
    </source>
</evidence>
<keyword evidence="4 9" id="KW-0238">DNA-binding</keyword>
<dbReference type="PROSITE" id="PS50071">
    <property type="entry name" value="HOMEOBOX_2"/>
    <property type="match status" value="1"/>
</dbReference>
<evidence type="ECO:0000256" key="9">
    <source>
        <dbReference type="PROSITE-ProRule" id="PRU00108"/>
    </source>
</evidence>
<dbReference type="InterPro" id="IPR009057">
    <property type="entry name" value="Homeodomain-like_sf"/>
</dbReference>
<accession>A0A6A5DA40</accession>
<comment type="similarity">
    <text evidence="8">Belongs to the HMX homeobox family.</text>
</comment>
<comment type="subcellular location">
    <subcellularLocation>
        <location evidence="1 9 10">Nucleus</location>
    </subcellularLocation>
</comment>
<name>A0A6A5DA40_SCHHA</name>
<keyword evidence="6" id="KW-0804">Transcription</keyword>
<dbReference type="GO" id="GO:0000981">
    <property type="term" value="F:DNA-binding transcription factor activity, RNA polymerase II-specific"/>
    <property type="evidence" value="ECO:0007669"/>
    <property type="project" value="InterPro"/>
</dbReference>
<dbReference type="Proteomes" id="UP000471633">
    <property type="component" value="Unassembled WGS sequence"/>
</dbReference>
<sequence>MESVTSNSLNLQSSDFSITSILDSQICLLNTTTNNDNNNNGSNMTIELNNDNIQLDTIEKIDNNLTNTALSETSYSNQRVKNLSTPSDTIQEVNYNIDCNNNTSINNNSNQIRISTTSSLQSSNLSSPTIKLIDRSNMDKSLYLTTIEMLHRMLTDTTNPTILLDLIRKMYSEKNEKCLPSFNLFELLAFMLNNKSNNIKSDPSISQMISTTLWNDIINHGKSLDATTQMTGNNTINNQPVDNTYTTIPTATVTNPSTPTQPPSPLQATTTTATTNTMANDHSISNNNLLLWLQNCSLPDVVNRIDTTPIDITLNRIINPAFTSVNNLVNVPSTSSSFPNKNNNLTVNESISEHNSINHIKSINEINNKCFINNNDSHNNQLANFMNLLNFHSRLSTEYSTSNWSNEMQLYTVNSSNYPGTITTPVIVPSSNHLYIPPKDCEGRICNRQQNIKNNIDREIQNTTSANSSNDNIDKYVDDDMSDIESSPKADDLMSPNLRMNNFWSNTDDLGTDHQVNEMNSTGTDDEIDCKKDFNSKSLSIQLLRRKKKTRTVFSRNQVYRLESTFALKRYLSSSERVGLARTLQLTETQVKIWFQNRRNKWKRQVTVDYKPTNDNNSNDMISPRSTGIILPSSIIGTTKLQTSVTDFDPSSNHISGSIGSSFSLNNFMNTSSAIESWVANNYIQSNVINPNYLQNINNNKHLLPPCSDNYLSKNHIKLDSYPLNNINPHTTSSSDNMHPTDLSISSWCHGNANVDIDASSHSQKSSGSSLSSSLFAPATVTQVSKDTIPISPFPNPPSSSLSSSDNFLSTGVSINSYSNPTFTETKFDNRLSSLETILFNQTLNKNLGNIDSSDLSNLLEVHRRILKDDPDQSKIIAALNAVATNLLTRII</sequence>
<dbReference type="KEGG" id="shx:MS3_00005237"/>
<evidence type="ECO:0000256" key="1">
    <source>
        <dbReference type="ARBA" id="ARBA00004123"/>
    </source>
</evidence>
<keyword evidence="12" id="KW-1185">Reference proteome</keyword>
<evidence type="ECO:0000313" key="11">
    <source>
        <dbReference type="EMBL" id="KAH9587534.1"/>
    </source>
</evidence>
<dbReference type="InterPro" id="IPR017970">
    <property type="entry name" value="Homeobox_CS"/>
</dbReference>
<dbReference type="SUPFAM" id="SSF46689">
    <property type="entry name" value="Homeodomain-like"/>
    <property type="match status" value="1"/>
</dbReference>